<keyword evidence="2" id="KW-0808">Transferase</keyword>
<comment type="cofactor">
    <cofactor evidence="1">
        <name>Zn(2+)</name>
        <dbReference type="ChEBI" id="CHEBI:29105"/>
    </cofactor>
</comment>
<dbReference type="InterPro" id="IPR008567">
    <property type="entry name" value="BKACE"/>
</dbReference>
<dbReference type="PANTHER" id="PTHR37418">
    <property type="entry name" value="3-KETO-5-AMINOHEXANOATE CLEAVAGE ENZYME-RELATED"/>
    <property type="match status" value="1"/>
</dbReference>
<evidence type="ECO:0000256" key="1">
    <source>
        <dbReference type="ARBA" id="ARBA00001947"/>
    </source>
</evidence>
<dbReference type="Pfam" id="PF05853">
    <property type="entry name" value="BKACE"/>
    <property type="match status" value="1"/>
</dbReference>
<dbReference type="PANTHER" id="PTHR37418:SF2">
    <property type="entry name" value="3-KETO-5-AMINOHEXANOATE CLEAVAGE ENZYME"/>
    <property type="match status" value="1"/>
</dbReference>
<proteinExistence type="predicted"/>
<sequence>MLAVAPNGGRHTRQDHPNLPLTPAALAAAAAECLEAGANLLHVHVRDYQGRHTLDAAAYHEAFTAIRHEVGDGLVLQTTTEAIGQYTAPQQMEAVRALRPEAVSLAVAELFSGAASEREVATFLAELALDQVLVQYILYSADDQRHLQTLVQRGIVPLPFWTLYVLGRYGQPRLSTPQDLLAFPPFSGPVTAPWAVCAFGPGELRCALAAVAFGGHVRIGFENNFQTPDGQTATSNAAQVRQLVAALGALGAVPMSAAQLRAIWQQPQG</sequence>
<comment type="caution">
    <text evidence="5">The sequence shown here is derived from an EMBL/GenBank/DDBJ whole genome shotgun (WGS) entry which is preliminary data.</text>
</comment>
<evidence type="ECO:0000256" key="4">
    <source>
        <dbReference type="ARBA" id="ARBA00022833"/>
    </source>
</evidence>
<dbReference type="EMBL" id="BMOL01000020">
    <property type="protein sequence ID" value="GGL91400.1"/>
    <property type="molecule type" value="Genomic_DNA"/>
</dbReference>
<organism evidence="5 6">
    <name type="scientific">Deinococcus aerolatus</name>
    <dbReference type="NCBI Taxonomy" id="522487"/>
    <lineage>
        <taxon>Bacteria</taxon>
        <taxon>Thermotogati</taxon>
        <taxon>Deinococcota</taxon>
        <taxon>Deinococci</taxon>
        <taxon>Deinococcales</taxon>
        <taxon>Deinococcaceae</taxon>
        <taxon>Deinococcus</taxon>
    </lineage>
</organism>
<name>A0ABQ2GER7_9DEIO</name>
<evidence type="ECO:0000313" key="5">
    <source>
        <dbReference type="EMBL" id="GGL91400.1"/>
    </source>
</evidence>
<evidence type="ECO:0000256" key="3">
    <source>
        <dbReference type="ARBA" id="ARBA00022723"/>
    </source>
</evidence>
<evidence type="ECO:0000313" key="6">
    <source>
        <dbReference type="Proteomes" id="UP000639973"/>
    </source>
</evidence>
<keyword evidence="3" id="KW-0479">Metal-binding</keyword>
<protein>
    <submittedName>
        <fullName evidence="5">3-keto-5-aminohexanoate cleavage protein</fullName>
    </submittedName>
</protein>
<dbReference type="Gene3D" id="3.20.20.70">
    <property type="entry name" value="Aldolase class I"/>
    <property type="match status" value="1"/>
</dbReference>
<gene>
    <name evidence="5" type="ORF">GCM10010840_31870</name>
</gene>
<dbReference type="RefSeq" id="WP_188973748.1">
    <property type="nucleotide sequence ID" value="NZ_BMOL01000020.1"/>
</dbReference>
<keyword evidence="4" id="KW-0862">Zinc</keyword>
<keyword evidence="6" id="KW-1185">Reference proteome</keyword>
<reference evidence="6" key="1">
    <citation type="journal article" date="2019" name="Int. J. Syst. Evol. Microbiol.">
        <title>The Global Catalogue of Microorganisms (GCM) 10K type strain sequencing project: providing services to taxonomists for standard genome sequencing and annotation.</title>
        <authorList>
            <consortium name="The Broad Institute Genomics Platform"/>
            <consortium name="The Broad Institute Genome Sequencing Center for Infectious Disease"/>
            <person name="Wu L."/>
            <person name="Ma J."/>
        </authorList>
    </citation>
    <scope>NUCLEOTIDE SEQUENCE [LARGE SCALE GENOMIC DNA]</scope>
    <source>
        <strain evidence="6">JCM 15442</strain>
    </source>
</reference>
<dbReference type="Proteomes" id="UP000639973">
    <property type="component" value="Unassembled WGS sequence"/>
</dbReference>
<dbReference type="InterPro" id="IPR013785">
    <property type="entry name" value="Aldolase_TIM"/>
</dbReference>
<evidence type="ECO:0000256" key="2">
    <source>
        <dbReference type="ARBA" id="ARBA00022679"/>
    </source>
</evidence>
<accession>A0ABQ2GER7</accession>